<evidence type="ECO:0000256" key="9">
    <source>
        <dbReference type="ARBA" id="ARBA00022989"/>
    </source>
</evidence>
<dbReference type="PRINTS" id="PR01768">
    <property type="entry name" value="TRPVRECEPTOR"/>
</dbReference>
<evidence type="ECO:0000256" key="12">
    <source>
        <dbReference type="ARBA" id="ARBA00023136"/>
    </source>
</evidence>
<keyword evidence="12 16" id="KW-0472">Membrane</keyword>
<dbReference type="Pfam" id="PF00023">
    <property type="entry name" value="Ank"/>
    <property type="match status" value="1"/>
</dbReference>
<dbReference type="Pfam" id="PF00520">
    <property type="entry name" value="Ion_trans"/>
    <property type="match status" value="1"/>
</dbReference>
<proteinExistence type="predicted"/>
<dbReference type="Proteomes" id="UP000694395">
    <property type="component" value="Chromosome 12"/>
</dbReference>
<dbReference type="InterPro" id="IPR036770">
    <property type="entry name" value="Ankyrin_rpt-contain_sf"/>
</dbReference>
<keyword evidence="10 15" id="KW-0040">ANK repeat</keyword>
<dbReference type="SUPFAM" id="SSF48403">
    <property type="entry name" value="Ankyrin repeat"/>
    <property type="match status" value="1"/>
</dbReference>
<comment type="catalytic activity">
    <reaction evidence="14">
        <text>Ca(2+)(in) = Ca(2+)(out)</text>
        <dbReference type="Rhea" id="RHEA:29671"/>
        <dbReference type="ChEBI" id="CHEBI:29108"/>
    </reaction>
</comment>
<comment type="subcellular location">
    <subcellularLocation>
        <location evidence="1">Cell membrane</location>
        <topology evidence="1">Multi-pass membrane protein</topology>
    </subcellularLocation>
</comment>
<evidence type="ECO:0000256" key="8">
    <source>
        <dbReference type="ARBA" id="ARBA00022837"/>
    </source>
</evidence>
<evidence type="ECO:0000256" key="2">
    <source>
        <dbReference type="ARBA" id="ARBA00022448"/>
    </source>
</evidence>
<evidence type="ECO:0000256" key="6">
    <source>
        <dbReference type="ARBA" id="ARBA00022692"/>
    </source>
</evidence>
<dbReference type="InterPro" id="IPR005821">
    <property type="entry name" value="Ion_trans_dom"/>
</dbReference>
<feature type="transmembrane region" description="Helical" evidence="16">
    <location>
        <begin position="447"/>
        <end position="469"/>
    </location>
</feature>
<evidence type="ECO:0000256" key="14">
    <source>
        <dbReference type="ARBA" id="ARBA00036634"/>
    </source>
</evidence>
<evidence type="ECO:0000256" key="10">
    <source>
        <dbReference type="ARBA" id="ARBA00023043"/>
    </source>
</evidence>
<evidence type="ECO:0000259" key="17">
    <source>
        <dbReference type="Pfam" id="PF00520"/>
    </source>
</evidence>
<accession>A0A8C7RWZ8</accession>
<dbReference type="InterPro" id="IPR024862">
    <property type="entry name" value="TRPV"/>
</dbReference>
<dbReference type="Gene3D" id="1.25.40.20">
    <property type="entry name" value="Ankyrin repeat-containing domain"/>
    <property type="match status" value="1"/>
</dbReference>
<evidence type="ECO:0000256" key="16">
    <source>
        <dbReference type="SAM" id="Phobius"/>
    </source>
</evidence>
<dbReference type="PANTHER" id="PTHR10582:SF5">
    <property type="entry name" value="TRANSIENT RECEPTOR POTENTIAL CATION CHANNEL SUBFAMILY V MEMBER 2"/>
    <property type="match status" value="1"/>
</dbReference>
<dbReference type="GO" id="GO:0005262">
    <property type="term" value="F:calcium channel activity"/>
    <property type="evidence" value="ECO:0007669"/>
    <property type="project" value="UniProtKB-KW"/>
</dbReference>
<feature type="transmembrane region" description="Helical" evidence="16">
    <location>
        <begin position="371"/>
        <end position="393"/>
    </location>
</feature>
<keyword evidence="9 16" id="KW-1133">Transmembrane helix</keyword>
<evidence type="ECO:0000256" key="5">
    <source>
        <dbReference type="ARBA" id="ARBA00022673"/>
    </source>
</evidence>
<feature type="domain" description="Ion transport" evidence="17">
    <location>
        <begin position="336"/>
        <end position="478"/>
    </location>
</feature>
<evidence type="ECO:0000256" key="11">
    <source>
        <dbReference type="ARBA" id="ARBA00023065"/>
    </source>
</evidence>
<dbReference type="GeneTree" id="ENSGT00940000158512"/>
<reference evidence="18" key="2">
    <citation type="submission" date="2025-08" db="UniProtKB">
        <authorList>
            <consortium name="Ensembl"/>
        </authorList>
    </citation>
    <scope>IDENTIFICATION</scope>
</reference>
<name>A0A8C7RWZ8_ONCMY</name>
<protein>
    <submittedName>
        <fullName evidence="18">Transient receptor potential cation channel, subfamily V, member 1</fullName>
    </submittedName>
</protein>
<dbReference type="GO" id="GO:0005886">
    <property type="term" value="C:plasma membrane"/>
    <property type="evidence" value="ECO:0007669"/>
    <property type="project" value="UniProtKB-SubCell"/>
</dbReference>
<keyword evidence="19" id="KW-1185">Reference proteome</keyword>
<feature type="repeat" description="ANK" evidence="15">
    <location>
        <begin position="134"/>
        <end position="166"/>
    </location>
</feature>
<reference evidence="18" key="3">
    <citation type="submission" date="2025-09" db="UniProtKB">
        <authorList>
            <consortium name="Ensembl"/>
        </authorList>
    </citation>
    <scope>IDENTIFICATION</scope>
</reference>
<keyword evidence="2" id="KW-0813">Transport</keyword>
<evidence type="ECO:0000256" key="7">
    <source>
        <dbReference type="ARBA" id="ARBA00022737"/>
    </source>
</evidence>
<dbReference type="GO" id="GO:0098703">
    <property type="term" value="P:calcium ion import across plasma membrane"/>
    <property type="evidence" value="ECO:0007669"/>
    <property type="project" value="TreeGrafter"/>
</dbReference>
<dbReference type="SMART" id="SM00248">
    <property type="entry name" value="ANK"/>
    <property type="match status" value="3"/>
</dbReference>
<keyword evidence="6 16" id="KW-0812">Transmembrane</keyword>
<reference evidence="18" key="1">
    <citation type="submission" date="2020-07" db="EMBL/GenBank/DDBJ databases">
        <title>A long reads based de novo assembly of the rainbow trout Arlee double haploid line genome.</title>
        <authorList>
            <person name="Gao G."/>
            <person name="Palti Y."/>
        </authorList>
    </citation>
    <scope>NUCLEOTIDE SEQUENCE [LARGE SCALE GENOMIC DNA]</scope>
</reference>
<evidence type="ECO:0000256" key="1">
    <source>
        <dbReference type="ARBA" id="ARBA00004651"/>
    </source>
</evidence>
<dbReference type="InterPro" id="IPR002110">
    <property type="entry name" value="Ankyrin_rpt"/>
</dbReference>
<keyword evidence="13" id="KW-0407">Ion channel</keyword>
<organism evidence="18 19">
    <name type="scientific">Oncorhynchus mykiss</name>
    <name type="common">Rainbow trout</name>
    <name type="synonym">Salmo gairdneri</name>
    <dbReference type="NCBI Taxonomy" id="8022"/>
    <lineage>
        <taxon>Eukaryota</taxon>
        <taxon>Metazoa</taxon>
        <taxon>Chordata</taxon>
        <taxon>Craniata</taxon>
        <taxon>Vertebrata</taxon>
        <taxon>Euteleostomi</taxon>
        <taxon>Actinopterygii</taxon>
        <taxon>Neopterygii</taxon>
        <taxon>Teleostei</taxon>
        <taxon>Protacanthopterygii</taxon>
        <taxon>Salmoniformes</taxon>
        <taxon>Salmonidae</taxon>
        <taxon>Salmoninae</taxon>
        <taxon>Oncorhynchus</taxon>
    </lineage>
</organism>
<dbReference type="InterPro" id="IPR008347">
    <property type="entry name" value="TrpV1-4"/>
</dbReference>
<keyword evidence="3" id="KW-1003">Cell membrane</keyword>
<keyword evidence="4" id="KW-0109">Calcium transport</keyword>
<dbReference type="AlphaFoldDB" id="A0A8C7RWZ8"/>
<evidence type="ECO:0000256" key="4">
    <source>
        <dbReference type="ARBA" id="ARBA00022568"/>
    </source>
</evidence>
<dbReference type="PROSITE" id="PS50088">
    <property type="entry name" value="ANK_REPEAT"/>
    <property type="match status" value="1"/>
</dbReference>
<sequence>MSKAMDLEYPTFSLETVDRKNDERAQSRQVKKFNLNFDKKIKGLEENKEEGALFEAVSTGNVMKLEGLVQYLHQSMKKLSNTEYQSYGKNTLLKALLNLRDGRNNAITFLLDISKKMGDIKSFINVAYTDSYYKGQTALHIAIERRSAYSVQLLIKEGAEVHAEACGKFFQPHDLLSFYCSELTLPLAVCTNQSEVDDFLLENSYHWVDVRERDSLGNMVLHALVVVSTDNTPENTDFIASMWRLEDLDNNHGLTPIKLSAKFGKIRLFENMMHHEFHERETRHLLAGQLFTARLFFGLSDKTRVQVDFVCSYLQTIFLSSVLYCCGRVEYLGFFVLCLSLSRVTLCYFSRGYGHIGIYSVMIKKMILSDILRFLFVYVVFCFGFSAGISFLFCHFCMQGHRNTLKKVLPFSLTLKRIHFGNVSHNTMELFKFTIGMGDLESSQRGGVLLLISYIMPTYILLLNMLIAVMSRTVEKMSLESTSIWKLQRAITILDLERSLPCCLSRQLCSGVDKDLRTRAGEMDRRWCFRLVEEVNWNKWSTNLGIINVVLGSGDTAMGSPTHHTRGKKSWRGFLGTGSQSDNDGEQVCAMMVAIMWVVRTGG</sequence>
<evidence type="ECO:0000256" key="13">
    <source>
        <dbReference type="ARBA" id="ARBA00023303"/>
    </source>
</evidence>
<evidence type="ECO:0000313" key="18">
    <source>
        <dbReference type="Ensembl" id="ENSOMYP00000056897.2"/>
    </source>
</evidence>
<dbReference type="PROSITE" id="PS50297">
    <property type="entry name" value="ANK_REP_REGION"/>
    <property type="match status" value="1"/>
</dbReference>
<keyword evidence="5" id="KW-0107">Calcium channel</keyword>
<evidence type="ECO:0000256" key="3">
    <source>
        <dbReference type="ARBA" id="ARBA00022475"/>
    </source>
</evidence>
<dbReference type="PANTHER" id="PTHR10582">
    <property type="entry name" value="TRANSIENT RECEPTOR POTENTIAL ION CHANNEL PROTEIN"/>
    <property type="match status" value="1"/>
</dbReference>
<dbReference type="Ensembl" id="ENSOMYT00000061950.2">
    <property type="protein sequence ID" value="ENSOMYP00000056897.2"/>
    <property type="gene ID" value="ENSOMYG00000026242.2"/>
</dbReference>
<evidence type="ECO:0000256" key="15">
    <source>
        <dbReference type="PROSITE-ProRule" id="PRU00023"/>
    </source>
</evidence>
<keyword evidence="11" id="KW-0406">Ion transport</keyword>
<keyword evidence="7" id="KW-0677">Repeat</keyword>
<evidence type="ECO:0000313" key="19">
    <source>
        <dbReference type="Proteomes" id="UP000694395"/>
    </source>
</evidence>
<keyword evidence="8" id="KW-0106">Calcium</keyword>